<gene>
    <name evidence="4" type="primary">LOC130471927</name>
</gene>
<keyword evidence="3" id="KW-1185">Reference proteome</keyword>
<reference evidence="4" key="2">
    <citation type="submission" date="2025-08" db="UniProtKB">
        <authorList>
            <consortium name="RefSeq"/>
        </authorList>
    </citation>
    <scope>IDENTIFICATION</scope>
    <source>
        <tissue evidence="4">Leaf</tissue>
    </source>
</reference>
<organism evidence="3 4">
    <name type="scientific">Spinacia oleracea</name>
    <name type="common">Spinach</name>
    <dbReference type="NCBI Taxonomy" id="3562"/>
    <lineage>
        <taxon>Eukaryota</taxon>
        <taxon>Viridiplantae</taxon>
        <taxon>Streptophyta</taxon>
        <taxon>Embryophyta</taxon>
        <taxon>Tracheophyta</taxon>
        <taxon>Spermatophyta</taxon>
        <taxon>Magnoliopsida</taxon>
        <taxon>eudicotyledons</taxon>
        <taxon>Gunneridae</taxon>
        <taxon>Pentapetalae</taxon>
        <taxon>Caryophyllales</taxon>
        <taxon>Chenopodiaceae</taxon>
        <taxon>Chenopodioideae</taxon>
        <taxon>Anserineae</taxon>
        <taxon>Spinacia</taxon>
    </lineage>
</organism>
<keyword evidence="1" id="KW-0175">Coiled coil</keyword>
<evidence type="ECO:0000256" key="2">
    <source>
        <dbReference type="SAM" id="Phobius"/>
    </source>
</evidence>
<feature type="coiled-coil region" evidence="1">
    <location>
        <begin position="79"/>
        <end position="106"/>
    </location>
</feature>
<dbReference type="GeneID" id="130471927"/>
<evidence type="ECO:0008006" key="5">
    <source>
        <dbReference type="Google" id="ProtNLM"/>
    </source>
</evidence>
<dbReference type="Proteomes" id="UP000813463">
    <property type="component" value="Chromosome 4"/>
</dbReference>
<sequence>MSSHSKTESSSIPNLACIRVPNKICSCGRRFSIRSSETRKNPQKLYYKCDPCDNFKWCKGFLDQTLEEVQSKGNKADENRGMHEELKLLKKKINQQKQQINFAIKIGVLMFAFLILDINEVEL</sequence>
<keyword evidence="2" id="KW-1133">Transmembrane helix</keyword>
<proteinExistence type="predicted"/>
<dbReference type="RefSeq" id="XP_056698262.1">
    <property type="nucleotide sequence ID" value="XM_056842284.1"/>
</dbReference>
<keyword evidence="2" id="KW-0472">Membrane</keyword>
<keyword evidence="2" id="KW-0812">Transmembrane</keyword>
<reference evidence="3" key="1">
    <citation type="journal article" date="2021" name="Nat. Commun.">
        <title>Genomic analyses provide insights into spinach domestication and the genetic basis of agronomic traits.</title>
        <authorList>
            <person name="Cai X."/>
            <person name="Sun X."/>
            <person name="Xu C."/>
            <person name="Sun H."/>
            <person name="Wang X."/>
            <person name="Ge C."/>
            <person name="Zhang Z."/>
            <person name="Wang Q."/>
            <person name="Fei Z."/>
            <person name="Jiao C."/>
            <person name="Wang Q."/>
        </authorList>
    </citation>
    <scope>NUCLEOTIDE SEQUENCE [LARGE SCALE GENOMIC DNA]</scope>
    <source>
        <strain evidence="3">cv. Varoflay</strain>
    </source>
</reference>
<evidence type="ECO:0000256" key="1">
    <source>
        <dbReference type="SAM" id="Coils"/>
    </source>
</evidence>
<evidence type="ECO:0000313" key="3">
    <source>
        <dbReference type="Proteomes" id="UP000813463"/>
    </source>
</evidence>
<protein>
    <recommendedName>
        <fullName evidence="5">Zinc finger GRF-type domain-containing protein</fullName>
    </recommendedName>
</protein>
<accession>A0ABM3RRL1</accession>
<name>A0ABM3RRL1_SPIOL</name>
<evidence type="ECO:0000313" key="4">
    <source>
        <dbReference type="RefSeq" id="XP_056698262.1"/>
    </source>
</evidence>
<feature type="transmembrane region" description="Helical" evidence="2">
    <location>
        <begin position="100"/>
        <end position="118"/>
    </location>
</feature>